<dbReference type="EMBL" id="CP041235">
    <property type="protein sequence ID" value="QOP44069.1"/>
    <property type="molecule type" value="Genomic_DNA"/>
</dbReference>
<organism evidence="3 4">
    <name type="scientific">Sulfurimonas sediminis</name>
    <dbReference type="NCBI Taxonomy" id="2590020"/>
    <lineage>
        <taxon>Bacteria</taxon>
        <taxon>Pseudomonadati</taxon>
        <taxon>Campylobacterota</taxon>
        <taxon>Epsilonproteobacteria</taxon>
        <taxon>Campylobacterales</taxon>
        <taxon>Sulfurimonadaceae</taxon>
        <taxon>Sulfurimonas</taxon>
    </lineage>
</organism>
<dbReference type="SUPFAM" id="SSF101498">
    <property type="entry name" value="Anti-sigma factor FlgM"/>
    <property type="match status" value="1"/>
</dbReference>
<evidence type="ECO:0000259" key="2">
    <source>
        <dbReference type="Pfam" id="PF04316"/>
    </source>
</evidence>
<protein>
    <submittedName>
        <fullName evidence="3">Flagellar biosynthesis anti-sigma factor FlgM</fullName>
    </submittedName>
</protein>
<feature type="region of interest" description="Disordered" evidence="1">
    <location>
        <begin position="15"/>
        <end position="42"/>
    </location>
</feature>
<gene>
    <name evidence="3" type="ORF">FJR45_08995</name>
</gene>
<name>A0A7M1B2T3_9BACT</name>
<dbReference type="RefSeq" id="WP_193150240.1">
    <property type="nucleotide sequence ID" value="NZ_CP041235.1"/>
</dbReference>
<keyword evidence="4" id="KW-1185">Reference proteome</keyword>
<evidence type="ECO:0000313" key="4">
    <source>
        <dbReference type="Proteomes" id="UP000593719"/>
    </source>
</evidence>
<proteinExistence type="predicted"/>
<reference evidence="3 4" key="1">
    <citation type="submission" date="2019-06" db="EMBL/GenBank/DDBJ databases">
        <title>Sulfurimonas gotlandica sp. nov., a chemoautotrophic and psychrotolerant epsilonproteobacterium isolated from a pelagic redoxcline, and an emended description of the genus Sulfurimonas.</title>
        <authorList>
            <person name="Wang S."/>
            <person name="Jiang L."/>
            <person name="Shao Z."/>
        </authorList>
    </citation>
    <scope>NUCLEOTIDE SEQUENCE [LARGE SCALE GENOMIC DNA]</scope>
    <source>
        <strain evidence="3 4">S2-6</strain>
    </source>
</reference>
<evidence type="ECO:0000256" key="1">
    <source>
        <dbReference type="SAM" id="MobiDB-lite"/>
    </source>
</evidence>
<keyword evidence="3" id="KW-0969">Cilium</keyword>
<dbReference type="AlphaFoldDB" id="A0A7M1B2T3"/>
<sequence>MISKVNNSVLGSAYMNSTLSNTQKKESTSVTAMENKSSKVEQIKESIDSGQYKVDLSALSKKMADELL</sequence>
<feature type="domain" description="Anti-sigma-28 factor FlgM C-terminal" evidence="2">
    <location>
        <begin position="20"/>
        <end position="64"/>
    </location>
</feature>
<dbReference type="Pfam" id="PF04316">
    <property type="entry name" value="FlgM"/>
    <property type="match status" value="1"/>
</dbReference>
<dbReference type="KEGG" id="ssei:FJR45_08995"/>
<feature type="compositionally biased region" description="Polar residues" evidence="1">
    <location>
        <begin position="15"/>
        <end position="35"/>
    </location>
</feature>
<keyword evidence="3" id="KW-0966">Cell projection</keyword>
<dbReference type="InterPro" id="IPR031316">
    <property type="entry name" value="FlgM_C"/>
</dbReference>
<dbReference type="Proteomes" id="UP000593719">
    <property type="component" value="Chromosome"/>
</dbReference>
<dbReference type="InterPro" id="IPR035890">
    <property type="entry name" value="Anti-sigma-28_factor_FlgM_sf"/>
</dbReference>
<keyword evidence="3" id="KW-0282">Flagellum</keyword>
<accession>A0A7M1B2T3</accession>
<evidence type="ECO:0000313" key="3">
    <source>
        <dbReference type="EMBL" id="QOP44069.1"/>
    </source>
</evidence>